<feature type="domain" description="Thiolase C-terminal" evidence="6">
    <location>
        <begin position="278"/>
        <end position="400"/>
    </location>
</feature>
<keyword evidence="8" id="KW-1185">Reference proteome</keyword>
<dbReference type="PANTHER" id="PTHR43365">
    <property type="entry name" value="BLR7806 PROTEIN"/>
    <property type="match status" value="1"/>
</dbReference>
<evidence type="ECO:0000313" key="7">
    <source>
        <dbReference type="EMBL" id="MFC3052600.1"/>
    </source>
</evidence>
<evidence type="ECO:0000256" key="1">
    <source>
        <dbReference type="ARBA" id="ARBA00010982"/>
    </source>
</evidence>
<name>A0ABV7D6U8_9PROT</name>
<dbReference type="PANTHER" id="PTHR43365:SF1">
    <property type="entry name" value="ACETYL-COA C-ACYLTRANSFERASE"/>
    <property type="match status" value="1"/>
</dbReference>
<dbReference type="GO" id="GO:0003988">
    <property type="term" value="F:acetyl-CoA C-acyltransferase activity"/>
    <property type="evidence" value="ECO:0007669"/>
    <property type="project" value="UniProtKB-EC"/>
</dbReference>
<gene>
    <name evidence="7" type="ORF">ACFOKA_11865</name>
</gene>
<dbReference type="NCBIfam" id="TIGR01930">
    <property type="entry name" value="AcCoA-C-Actrans"/>
    <property type="match status" value="1"/>
</dbReference>
<evidence type="ECO:0000256" key="4">
    <source>
        <dbReference type="RuleBase" id="RU003557"/>
    </source>
</evidence>
<evidence type="ECO:0000256" key="2">
    <source>
        <dbReference type="ARBA" id="ARBA00022679"/>
    </source>
</evidence>
<accession>A0ABV7D6U8</accession>
<reference evidence="8" key="1">
    <citation type="journal article" date="2019" name="Int. J. Syst. Evol. Microbiol.">
        <title>The Global Catalogue of Microorganisms (GCM) 10K type strain sequencing project: providing services to taxonomists for standard genome sequencing and annotation.</title>
        <authorList>
            <consortium name="The Broad Institute Genomics Platform"/>
            <consortium name="The Broad Institute Genome Sequencing Center for Infectious Disease"/>
            <person name="Wu L."/>
            <person name="Ma J."/>
        </authorList>
    </citation>
    <scope>NUCLEOTIDE SEQUENCE [LARGE SCALE GENOMIC DNA]</scope>
    <source>
        <strain evidence="8">KCTC 62164</strain>
    </source>
</reference>
<keyword evidence="3 4" id="KW-0012">Acyltransferase</keyword>
<proteinExistence type="inferred from homology"/>
<dbReference type="Pfam" id="PF00108">
    <property type="entry name" value="Thiolase_N"/>
    <property type="match status" value="1"/>
</dbReference>
<evidence type="ECO:0000256" key="3">
    <source>
        <dbReference type="ARBA" id="ARBA00023315"/>
    </source>
</evidence>
<feature type="domain" description="Thiolase N-terminal" evidence="5">
    <location>
        <begin position="4"/>
        <end position="228"/>
    </location>
</feature>
<comment type="similarity">
    <text evidence="1 4">Belongs to the thiolase-like superfamily. Thiolase family.</text>
</comment>
<organism evidence="7 8">
    <name type="scientific">Kordiimonas pumila</name>
    <dbReference type="NCBI Taxonomy" id="2161677"/>
    <lineage>
        <taxon>Bacteria</taxon>
        <taxon>Pseudomonadati</taxon>
        <taxon>Pseudomonadota</taxon>
        <taxon>Alphaproteobacteria</taxon>
        <taxon>Kordiimonadales</taxon>
        <taxon>Kordiimonadaceae</taxon>
        <taxon>Kordiimonas</taxon>
    </lineage>
</organism>
<evidence type="ECO:0000259" key="5">
    <source>
        <dbReference type="Pfam" id="PF00108"/>
    </source>
</evidence>
<sequence length="401" mass="42104">MSPVFICDAVRTPRGKARAGGGLHAVKPVDLMALVLKALEERNRFDTKAVHDIILGCVTQVGDQGGNIARTACLVGGWSSMVPGMTINRYCTSGLDAAVLASSKIMAGVDSLSVAGGIEVMSRVPMLSDNGAYYADPDVASRAPFIPLGIAADLVATLENISRSDVDGYAATSQQRAARARRDGYFNKSMVPVTDPLSGDTIEADENIREDTTVDSLAAFEPIFADLGKEGYDDLALKRYRALNAINHVHHIGNSPAMADGASAILLANQNAVLAHTLKPRAKVLSMANVSVDPVLMLTGGIDAAGLALKRADMVASDIDLVEFNEAFAAVVIKFMRDMRFDMDRVNVNGGAIALGHAMGSTGTSLIGMALDELERRDLTTGLISVSGGAGVGTAMVIERV</sequence>
<dbReference type="InterPro" id="IPR020616">
    <property type="entry name" value="Thiolase_N"/>
</dbReference>
<dbReference type="Proteomes" id="UP001595444">
    <property type="component" value="Unassembled WGS sequence"/>
</dbReference>
<dbReference type="InterPro" id="IPR002155">
    <property type="entry name" value="Thiolase"/>
</dbReference>
<dbReference type="EMBL" id="JBHRSL010000010">
    <property type="protein sequence ID" value="MFC3052600.1"/>
    <property type="molecule type" value="Genomic_DNA"/>
</dbReference>
<evidence type="ECO:0000259" key="6">
    <source>
        <dbReference type="Pfam" id="PF02803"/>
    </source>
</evidence>
<keyword evidence="2 4" id="KW-0808">Transferase</keyword>
<dbReference type="PIRSF" id="PIRSF000429">
    <property type="entry name" value="Ac-CoA_Ac_transf"/>
    <property type="match status" value="1"/>
</dbReference>
<dbReference type="InterPro" id="IPR016039">
    <property type="entry name" value="Thiolase-like"/>
</dbReference>
<dbReference type="Gene3D" id="3.40.47.10">
    <property type="match status" value="2"/>
</dbReference>
<dbReference type="SUPFAM" id="SSF53901">
    <property type="entry name" value="Thiolase-like"/>
    <property type="match status" value="2"/>
</dbReference>
<dbReference type="RefSeq" id="WP_194213742.1">
    <property type="nucleotide sequence ID" value="NZ_CP061205.1"/>
</dbReference>
<evidence type="ECO:0000313" key="8">
    <source>
        <dbReference type="Proteomes" id="UP001595444"/>
    </source>
</evidence>
<dbReference type="EC" id="2.3.1.16" evidence="7"/>
<protein>
    <submittedName>
        <fullName evidence="7">Acetyl-CoA C-acyltransferase</fullName>
        <ecNumber evidence="7">2.3.1.16</ecNumber>
    </submittedName>
</protein>
<dbReference type="Pfam" id="PF02803">
    <property type="entry name" value="Thiolase_C"/>
    <property type="match status" value="1"/>
</dbReference>
<comment type="caution">
    <text evidence="7">The sequence shown here is derived from an EMBL/GenBank/DDBJ whole genome shotgun (WGS) entry which is preliminary data.</text>
</comment>
<dbReference type="CDD" id="cd00751">
    <property type="entry name" value="thiolase"/>
    <property type="match status" value="1"/>
</dbReference>
<dbReference type="InterPro" id="IPR020617">
    <property type="entry name" value="Thiolase_C"/>
</dbReference>